<dbReference type="Pfam" id="PF08511">
    <property type="entry name" value="COQ9"/>
    <property type="match status" value="1"/>
</dbReference>
<dbReference type="FunFam" id="1.10.357.10:FF:000004">
    <property type="entry name" value="Ubiquinone biosynthesis protein COQ9, mitochondrial"/>
    <property type="match status" value="1"/>
</dbReference>
<feature type="compositionally biased region" description="Acidic residues" evidence="9">
    <location>
        <begin position="79"/>
        <end position="101"/>
    </location>
</feature>
<proteinExistence type="inferred from homology"/>
<keyword evidence="5" id="KW-0809">Transit peptide</keyword>
<evidence type="ECO:0000256" key="9">
    <source>
        <dbReference type="SAM" id="MobiDB-lite"/>
    </source>
</evidence>
<evidence type="ECO:0000259" key="10">
    <source>
        <dbReference type="Pfam" id="PF08511"/>
    </source>
</evidence>
<dbReference type="GO" id="GO:0005743">
    <property type="term" value="C:mitochondrial inner membrane"/>
    <property type="evidence" value="ECO:0007669"/>
    <property type="project" value="TreeGrafter"/>
</dbReference>
<name>A0AA35RUP1_GEOBA</name>
<feature type="domain" description="COQ9 C-terminal" evidence="10">
    <location>
        <begin position="220"/>
        <end position="291"/>
    </location>
</feature>
<comment type="caution">
    <text evidence="11">The sequence shown here is derived from an EMBL/GenBank/DDBJ whole genome shotgun (WGS) entry which is preliminary data.</text>
</comment>
<evidence type="ECO:0000256" key="8">
    <source>
        <dbReference type="RuleBase" id="RU366063"/>
    </source>
</evidence>
<dbReference type="Proteomes" id="UP001174909">
    <property type="component" value="Unassembled WGS sequence"/>
</dbReference>
<keyword evidence="11" id="KW-0830">Ubiquinone</keyword>
<evidence type="ECO:0000256" key="7">
    <source>
        <dbReference type="ARBA" id="ARBA00023128"/>
    </source>
</evidence>
<keyword evidence="12" id="KW-1185">Reference proteome</keyword>
<gene>
    <name evidence="11" type="ORF">GBAR_LOCUS10321</name>
</gene>
<keyword evidence="6 8" id="KW-0446">Lipid-binding</keyword>
<dbReference type="AlphaFoldDB" id="A0AA35RUP1"/>
<evidence type="ECO:0000256" key="1">
    <source>
        <dbReference type="ARBA" id="ARBA00004173"/>
    </source>
</evidence>
<dbReference type="InterPro" id="IPR013718">
    <property type="entry name" value="COQ9_C"/>
</dbReference>
<evidence type="ECO:0000256" key="6">
    <source>
        <dbReference type="ARBA" id="ARBA00023121"/>
    </source>
</evidence>
<evidence type="ECO:0000313" key="12">
    <source>
        <dbReference type="Proteomes" id="UP001174909"/>
    </source>
</evidence>
<dbReference type="GO" id="GO:0008289">
    <property type="term" value="F:lipid binding"/>
    <property type="evidence" value="ECO:0007669"/>
    <property type="project" value="UniProtKB-UniRule"/>
</dbReference>
<accession>A0AA35RUP1</accession>
<dbReference type="NCBIfam" id="TIGR02396">
    <property type="entry name" value="diverge_rpsU"/>
    <property type="match status" value="1"/>
</dbReference>
<evidence type="ECO:0000256" key="5">
    <source>
        <dbReference type="ARBA" id="ARBA00022946"/>
    </source>
</evidence>
<evidence type="ECO:0000256" key="2">
    <source>
        <dbReference type="ARBA" id="ARBA00004749"/>
    </source>
</evidence>
<reference evidence="11" key="1">
    <citation type="submission" date="2023-03" db="EMBL/GenBank/DDBJ databases">
        <authorList>
            <person name="Steffen K."/>
            <person name="Cardenas P."/>
        </authorList>
    </citation>
    <scope>NUCLEOTIDE SEQUENCE</scope>
</reference>
<dbReference type="PANTHER" id="PTHR21427">
    <property type="entry name" value="UBIQUINONE BIOSYNTHESIS PROTEIN COQ9, MITOCHONDRIAL"/>
    <property type="match status" value="1"/>
</dbReference>
<evidence type="ECO:0000256" key="3">
    <source>
        <dbReference type="ARBA" id="ARBA00010766"/>
    </source>
</evidence>
<keyword evidence="4 8" id="KW-0831">Ubiquinone biosynthesis</keyword>
<sequence length="324" mass="35504">MSASRGLSLWRLARAAPRTVSLAKPSYSAPRVLPLATQTLTYPSPRRLLSSQTNSDPPGFGSIPPRQEPESNQVSAEIPDSDATDDATSDPELTSDPEMTSDSDSSWSESSELDEPSVVLEAALGRVPALGWTPAALEEGARDMGLTHVVEDMFPRGGGELVDYFDTVCNSDLVEFLKQRAEEDGVKLLEEAVEHRLRMIIPHVNNWPQAMALKAFPVNAPTALENLGLLVDDMWYYAGDRSTDFSWYTKRGLLATIYTSTEVFMVQDTSVDFQETWKFLHRRMEDANTFGKASKEFQGLVSGGVDTFSAGLNAALNACGMKGR</sequence>
<comment type="function">
    <text evidence="8">Membrane-associated protein that warps the membrane surface to access and bind aromatic isoprenes with high specificity, including ubiquinone (CoQ) isoprene intermediates and presents them directly to Coq7, therefore facilitating the Coq7-mediated hydroxylase step. Participates in the biosynthesis of coenzyme Q, also named ubiquinone, an essential lipid-soluble electron transporter for aerobic cellular respiration.</text>
</comment>
<organism evidence="11 12">
    <name type="scientific">Geodia barretti</name>
    <name type="common">Barrett's horny sponge</name>
    <dbReference type="NCBI Taxonomy" id="519541"/>
    <lineage>
        <taxon>Eukaryota</taxon>
        <taxon>Metazoa</taxon>
        <taxon>Porifera</taxon>
        <taxon>Demospongiae</taxon>
        <taxon>Heteroscleromorpha</taxon>
        <taxon>Tetractinellida</taxon>
        <taxon>Astrophorina</taxon>
        <taxon>Geodiidae</taxon>
        <taxon>Geodia</taxon>
    </lineage>
</organism>
<comment type="similarity">
    <text evidence="3 8">Belongs to the COQ9 family.</text>
</comment>
<comment type="subcellular location">
    <subcellularLocation>
        <location evidence="1 8">Mitochondrion</location>
    </subcellularLocation>
</comment>
<keyword evidence="7 8" id="KW-0496">Mitochondrion</keyword>
<evidence type="ECO:0000256" key="4">
    <source>
        <dbReference type="ARBA" id="ARBA00022688"/>
    </source>
</evidence>
<dbReference type="PANTHER" id="PTHR21427:SF19">
    <property type="entry name" value="UBIQUINONE BIOSYNTHESIS PROTEIN COQ9, MITOCHONDRIAL"/>
    <property type="match status" value="1"/>
</dbReference>
<dbReference type="EMBL" id="CASHTH010001568">
    <property type="protein sequence ID" value="CAI8016891.1"/>
    <property type="molecule type" value="Genomic_DNA"/>
</dbReference>
<dbReference type="InterPro" id="IPR012762">
    <property type="entry name" value="Ubiq_biosynth_COQ9"/>
</dbReference>
<feature type="region of interest" description="Disordered" evidence="9">
    <location>
        <begin position="24"/>
        <end position="114"/>
    </location>
</feature>
<protein>
    <recommendedName>
        <fullName evidence="8">Ubiquinone biosynthesis protein</fullName>
    </recommendedName>
</protein>
<dbReference type="GO" id="GO:0006744">
    <property type="term" value="P:ubiquinone biosynthetic process"/>
    <property type="evidence" value="ECO:0007669"/>
    <property type="project" value="UniProtKB-UniRule"/>
</dbReference>
<comment type="pathway">
    <text evidence="2 8">Cofactor biosynthesis; ubiquinone biosynthesis.</text>
</comment>
<dbReference type="Gene3D" id="1.10.357.10">
    <property type="entry name" value="Tetracycline Repressor, domain 2"/>
    <property type="match status" value="1"/>
</dbReference>
<evidence type="ECO:0000313" key="11">
    <source>
        <dbReference type="EMBL" id="CAI8016891.1"/>
    </source>
</evidence>